<feature type="active site" description="Proton donor/acceptor" evidence="1">
    <location>
        <position position="246"/>
    </location>
</feature>
<dbReference type="InterPro" id="IPR036914">
    <property type="entry name" value="MGS-like_dom_sf"/>
</dbReference>
<dbReference type="NCBIfam" id="TIGR00160">
    <property type="entry name" value="MGSA"/>
    <property type="match status" value="1"/>
</dbReference>
<dbReference type="HAMAP" id="MF_00549">
    <property type="entry name" value="Methylglyoxal_synth"/>
    <property type="match status" value="1"/>
</dbReference>
<feature type="binding site" evidence="1">
    <location>
        <position position="194"/>
    </location>
    <ligand>
        <name>substrate</name>
    </ligand>
</feature>
<dbReference type="EMBL" id="BAAANT010000043">
    <property type="protein sequence ID" value="GAA2154788.1"/>
    <property type="molecule type" value="Genomic_DNA"/>
</dbReference>
<feature type="domain" description="MGS-like" evidence="3">
    <location>
        <begin position="179"/>
        <end position="310"/>
    </location>
</feature>
<evidence type="ECO:0000256" key="1">
    <source>
        <dbReference type="HAMAP-Rule" id="MF_00549"/>
    </source>
</evidence>
<dbReference type="CDD" id="cd01422">
    <property type="entry name" value="MGS"/>
    <property type="match status" value="1"/>
</dbReference>
<keyword evidence="5" id="KW-1185">Reference proteome</keyword>
<feature type="binding site" evidence="1">
    <location>
        <begin position="220"/>
        <end position="223"/>
    </location>
    <ligand>
        <name>substrate</name>
    </ligand>
</feature>
<dbReference type="InterPro" id="IPR018148">
    <property type="entry name" value="Methylglyoxal_synth_AS"/>
</dbReference>
<feature type="binding site" evidence="1">
    <location>
        <begin position="240"/>
        <end position="241"/>
    </location>
    <ligand>
        <name>substrate</name>
    </ligand>
</feature>
<evidence type="ECO:0000313" key="5">
    <source>
        <dbReference type="Proteomes" id="UP001422759"/>
    </source>
</evidence>
<dbReference type="Gene3D" id="1.10.238.10">
    <property type="entry name" value="EF-hand"/>
    <property type="match status" value="1"/>
</dbReference>
<comment type="similarity">
    <text evidence="1">Belongs to the methylglyoxal synthase family.</text>
</comment>
<comment type="caution">
    <text evidence="4">The sequence shown here is derived from an EMBL/GenBank/DDBJ whole genome shotgun (WGS) entry which is preliminary data.</text>
</comment>
<dbReference type="PROSITE" id="PS01335">
    <property type="entry name" value="METHYLGLYOXAL_SYNTH"/>
    <property type="match status" value="1"/>
</dbReference>
<evidence type="ECO:0000259" key="3">
    <source>
        <dbReference type="PROSITE" id="PS51855"/>
    </source>
</evidence>
<dbReference type="PANTHER" id="PTHR30492:SF0">
    <property type="entry name" value="METHYLGLYOXAL SYNTHASE"/>
    <property type="match status" value="1"/>
</dbReference>
<dbReference type="SUPFAM" id="SSF52335">
    <property type="entry name" value="Methylglyoxal synthase-like"/>
    <property type="match status" value="1"/>
</dbReference>
<comment type="function">
    <text evidence="1">Catalyzes the formation of methylglyoxal from dihydroxyacetone phosphate.</text>
</comment>
<feature type="domain" description="EF-hand" evidence="2">
    <location>
        <begin position="101"/>
        <end position="136"/>
    </location>
</feature>
<dbReference type="InterPro" id="IPR011607">
    <property type="entry name" value="MGS-like_dom"/>
</dbReference>
<evidence type="ECO:0000313" key="4">
    <source>
        <dbReference type="EMBL" id="GAA2154788.1"/>
    </source>
</evidence>
<reference evidence="4 5" key="1">
    <citation type="journal article" date="2019" name="Int. J. Syst. Evol. Microbiol.">
        <title>The Global Catalogue of Microorganisms (GCM) 10K type strain sequencing project: providing services to taxonomists for standard genome sequencing and annotation.</title>
        <authorList>
            <consortium name="The Broad Institute Genomics Platform"/>
            <consortium name="The Broad Institute Genome Sequencing Center for Infectious Disease"/>
            <person name="Wu L."/>
            <person name="Ma J."/>
        </authorList>
    </citation>
    <scope>NUCLEOTIDE SEQUENCE [LARGE SCALE GENOMIC DNA]</scope>
    <source>
        <strain evidence="4 5">JCM 14560</strain>
    </source>
</reference>
<dbReference type="PROSITE" id="PS00018">
    <property type="entry name" value="EF_HAND_1"/>
    <property type="match status" value="2"/>
</dbReference>
<dbReference type="InterPro" id="IPR018247">
    <property type="entry name" value="EF_Hand_1_Ca_BS"/>
</dbReference>
<organism evidence="4 5">
    <name type="scientific">Kitasatospora kazusensis</name>
    <dbReference type="NCBI Taxonomy" id="407974"/>
    <lineage>
        <taxon>Bacteria</taxon>
        <taxon>Bacillati</taxon>
        <taxon>Actinomycetota</taxon>
        <taxon>Actinomycetes</taxon>
        <taxon>Kitasatosporales</taxon>
        <taxon>Streptomycetaceae</taxon>
        <taxon>Kitasatospora</taxon>
    </lineage>
</organism>
<dbReference type="Gene3D" id="3.40.50.1380">
    <property type="entry name" value="Methylglyoxal synthase-like domain"/>
    <property type="match status" value="1"/>
</dbReference>
<dbReference type="SUPFAM" id="SSF47473">
    <property type="entry name" value="EF-hand"/>
    <property type="match status" value="1"/>
</dbReference>
<dbReference type="InterPro" id="IPR004363">
    <property type="entry name" value="Methylgl_synth"/>
</dbReference>
<dbReference type="EC" id="4.2.3.3" evidence="1"/>
<name>A0ABN3A6D9_9ACTN</name>
<feature type="domain" description="EF-hand" evidence="2">
    <location>
        <begin position="5"/>
        <end position="40"/>
    </location>
</feature>
<feature type="binding site" evidence="1">
    <location>
        <position position="198"/>
    </location>
    <ligand>
        <name>substrate</name>
    </ligand>
</feature>
<dbReference type="PANTHER" id="PTHR30492">
    <property type="entry name" value="METHYLGLYOXAL SYNTHASE"/>
    <property type="match status" value="1"/>
</dbReference>
<dbReference type="Pfam" id="PF13499">
    <property type="entry name" value="EF-hand_7"/>
    <property type="match status" value="1"/>
</dbReference>
<comment type="catalytic activity">
    <reaction evidence="1">
        <text>dihydroxyacetone phosphate = methylglyoxal + phosphate</text>
        <dbReference type="Rhea" id="RHEA:17937"/>
        <dbReference type="ChEBI" id="CHEBI:17158"/>
        <dbReference type="ChEBI" id="CHEBI:43474"/>
        <dbReference type="ChEBI" id="CHEBI:57642"/>
        <dbReference type="EC" id="4.2.3.3"/>
    </reaction>
</comment>
<dbReference type="PROSITE" id="PS51855">
    <property type="entry name" value="MGS"/>
    <property type="match status" value="1"/>
</dbReference>
<dbReference type="Pfam" id="PF02142">
    <property type="entry name" value="MGS"/>
    <property type="match status" value="1"/>
</dbReference>
<protein>
    <recommendedName>
        <fullName evidence="1">Methylglyoxal synthase</fullName>
        <shortName evidence="1">MGS</shortName>
        <ecNumber evidence="1">4.2.3.3</ecNumber>
    </recommendedName>
</protein>
<dbReference type="InterPro" id="IPR002048">
    <property type="entry name" value="EF_hand_dom"/>
</dbReference>
<accession>A0ABN3A6D9</accession>
<evidence type="ECO:0000259" key="2">
    <source>
        <dbReference type="PROSITE" id="PS50222"/>
    </source>
</evidence>
<dbReference type="PROSITE" id="PS50222">
    <property type="entry name" value="EF_HAND_2"/>
    <property type="match status" value="2"/>
</dbReference>
<dbReference type="SMART" id="SM00851">
    <property type="entry name" value="MGS"/>
    <property type="match status" value="1"/>
</dbReference>
<feature type="binding site" evidence="1">
    <location>
        <position position="273"/>
    </location>
    <ligand>
        <name>substrate</name>
    </ligand>
</feature>
<proteinExistence type="inferred from homology"/>
<dbReference type="NCBIfam" id="NF003559">
    <property type="entry name" value="PRK05234.1"/>
    <property type="match status" value="1"/>
</dbReference>
<sequence>MDYQARAQRAHALFDLYDVDRDRHITRSDLRAYSDRMIAGLRTDEDLTHDHSHALRTAFSHLWIQLAAVSDTDHDGSIGQQEFIAATDRGAFDADPRFRRAVLEALDAIADALDVEGDGYIARADYARLFDASGLDPHEHGLSFDELDTERAGFLHHEQLRALALHLFPLADPSWLDPASAPVVERHGIALVAHDTRKPDLIAWAADRSADLAPYRIFATGTTGSLLADKLGLEVTALHSGPLGGDQQIGSRITEGEIHAVIFFWDPLTAHPHGDDVRALVRLSTLANIPIALNAASADLLVTGRTLATG</sequence>
<dbReference type="Proteomes" id="UP001422759">
    <property type="component" value="Unassembled WGS sequence"/>
</dbReference>
<gene>
    <name evidence="1" type="primary">mgsA</name>
    <name evidence="4" type="ORF">GCM10009760_54020</name>
</gene>
<keyword evidence="1" id="KW-0456">Lyase</keyword>
<dbReference type="InterPro" id="IPR011992">
    <property type="entry name" value="EF-hand-dom_pair"/>
</dbReference>